<evidence type="ECO:0000313" key="2">
    <source>
        <dbReference type="Proteomes" id="UP001295684"/>
    </source>
</evidence>
<proteinExistence type="predicted"/>
<gene>
    <name evidence="1" type="ORF">ECRASSUSDP1_LOCUS19000</name>
</gene>
<name>A0AAD1XRS3_EUPCR</name>
<keyword evidence="2" id="KW-1185">Reference proteome</keyword>
<evidence type="ECO:0000313" key="1">
    <source>
        <dbReference type="EMBL" id="CAI2377612.1"/>
    </source>
</evidence>
<dbReference type="EMBL" id="CAMPGE010019265">
    <property type="protein sequence ID" value="CAI2377612.1"/>
    <property type="molecule type" value="Genomic_DNA"/>
</dbReference>
<organism evidence="1 2">
    <name type="scientific">Euplotes crassus</name>
    <dbReference type="NCBI Taxonomy" id="5936"/>
    <lineage>
        <taxon>Eukaryota</taxon>
        <taxon>Sar</taxon>
        <taxon>Alveolata</taxon>
        <taxon>Ciliophora</taxon>
        <taxon>Intramacronucleata</taxon>
        <taxon>Spirotrichea</taxon>
        <taxon>Hypotrichia</taxon>
        <taxon>Euplotida</taxon>
        <taxon>Euplotidae</taxon>
        <taxon>Moneuplotes</taxon>
    </lineage>
</organism>
<protein>
    <submittedName>
        <fullName evidence="1">Uncharacterized protein</fullName>
    </submittedName>
</protein>
<dbReference type="AlphaFoldDB" id="A0AAD1XRS3"/>
<sequence length="243" mass="28578">MLTKLGFVVNLLPYYSMFLREWFDLLWGINKETRNFYTENINVLNNLYKNYMSNQQEVMLSLIREYEDFDKQLDRRFCLYLNCYARKQKTLNLCWSSGSLSKTKMDSLMIVGISNLNKEELIILDNFLKYCINTSYTFLSLGMHDLDLDSLPQGFMNAMNYARDQVYLTGFKMTPKLFKQVFECCQNTSSITFDGGSLSKLPKDFVLEVSDEIKVPSITFTKNSDDDQKIESFNYKKYIKCID</sequence>
<reference evidence="1" key="1">
    <citation type="submission" date="2023-07" db="EMBL/GenBank/DDBJ databases">
        <authorList>
            <consortium name="AG Swart"/>
            <person name="Singh M."/>
            <person name="Singh A."/>
            <person name="Seah K."/>
            <person name="Emmerich C."/>
        </authorList>
    </citation>
    <scope>NUCLEOTIDE SEQUENCE</scope>
    <source>
        <strain evidence="1">DP1</strain>
    </source>
</reference>
<comment type="caution">
    <text evidence="1">The sequence shown here is derived from an EMBL/GenBank/DDBJ whole genome shotgun (WGS) entry which is preliminary data.</text>
</comment>
<dbReference type="Proteomes" id="UP001295684">
    <property type="component" value="Unassembled WGS sequence"/>
</dbReference>
<accession>A0AAD1XRS3</accession>